<sequence length="468" mass="52541">MNRIFQQIKVFEPSIEETIQILKGLRGIYESHHKLRYTDEALVAAANLSQQYISDRFLPDKAIDLIDEAGSHVQLCHAKAKNRQKAVPTVTKYDIQHVVSCLSGVPLKEVSIEEGENLLNLEETLNKYVIGQNEAINSVCRAIRRARVGLRNSKRAIASFIFTGPSGVGKTEIAKALAAHCFGSQDALLRFDMSEYKDRATASRLIGAPPGEGGQLSKAVRNRSHAVVLFEEIEKAHPDVFNLMLQILEDGRLTYGKGQTVDFKNTLIIMTCNIGNNNNNNNDDDSSFEQRKNEVICEVKQHFRAEFLNRVDEIIVLKTLTRFEVEVIANLMIGEVSQRLKANKDINLSVTCRFRESVVEHGYDPRYGARPLRRTISRLLEDTLAEKMLMKEIRGGDSVVVDTNLEGNVVVLNQNSALREYLSYIHHSNGKNSNGNGVGDEKREKIMVGISCNFMGKVFDLLGRRKIP</sequence>
<dbReference type="Pfam" id="PF10431">
    <property type="entry name" value="ClpB_D2-small"/>
    <property type="match status" value="1"/>
</dbReference>
<reference evidence="9 10" key="1">
    <citation type="journal article" date="2023" name="Plants (Basel)">
        <title>Bridging the Gap: Combining Genomics and Transcriptomics Approaches to Understand Stylosanthes scabra, an Orphan Legume from the Brazilian Caatinga.</title>
        <authorList>
            <person name="Ferreira-Neto J.R.C."/>
            <person name="da Silva M.D."/>
            <person name="Binneck E."/>
            <person name="de Melo N.F."/>
            <person name="da Silva R.H."/>
            <person name="de Melo A.L.T.M."/>
            <person name="Pandolfi V."/>
            <person name="Bustamante F.O."/>
            <person name="Brasileiro-Vidal A.C."/>
            <person name="Benko-Iseppon A.M."/>
        </authorList>
    </citation>
    <scope>NUCLEOTIDE SEQUENCE [LARGE SCALE GENOMIC DNA]</scope>
    <source>
        <tissue evidence="9">Leaves</tissue>
    </source>
</reference>
<evidence type="ECO:0000256" key="6">
    <source>
        <dbReference type="ARBA" id="ARBA00023186"/>
    </source>
</evidence>
<keyword evidence="2" id="KW-0150">Chloroplast</keyword>
<gene>
    <name evidence="9" type="ORF">PIB30_013867</name>
</gene>
<feature type="domain" description="AAA+ ATPase" evidence="7">
    <location>
        <begin position="156"/>
        <end position="321"/>
    </location>
</feature>
<dbReference type="PANTHER" id="PTHR11638:SF155">
    <property type="entry name" value="CHAPERONE PROTEIN CLPC1, CHLOROPLASTIC-LIKE"/>
    <property type="match status" value="1"/>
</dbReference>
<evidence type="ECO:0000313" key="9">
    <source>
        <dbReference type="EMBL" id="MED6156375.1"/>
    </source>
</evidence>
<evidence type="ECO:0000256" key="5">
    <source>
        <dbReference type="ARBA" id="ARBA00022840"/>
    </source>
</evidence>
<dbReference type="InterPro" id="IPR028299">
    <property type="entry name" value="ClpA/B_CS2"/>
</dbReference>
<dbReference type="InterPro" id="IPR019489">
    <property type="entry name" value="Clp_ATPase_C"/>
</dbReference>
<evidence type="ECO:0000259" key="7">
    <source>
        <dbReference type="SMART" id="SM00382"/>
    </source>
</evidence>
<dbReference type="Proteomes" id="UP001341840">
    <property type="component" value="Unassembled WGS sequence"/>
</dbReference>
<dbReference type="Pfam" id="PF07724">
    <property type="entry name" value="AAA_2"/>
    <property type="match status" value="1"/>
</dbReference>
<dbReference type="InterPro" id="IPR003593">
    <property type="entry name" value="AAA+_ATPase"/>
</dbReference>
<evidence type="ECO:0000256" key="1">
    <source>
        <dbReference type="ARBA" id="ARBA00004229"/>
    </source>
</evidence>
<evidence type="ECO:0000259" key="8">
    <source>
        <dbReference type="SMART" id="SM01086"/>
    </source>
</evidence>
<dbReference type="InterPro" id="IPR001270">
    <property type="entry name" value="ClpA/B"/>
</dbReference>
<keyword evidence="5" id="KW-0067">ATP-binding</keyword>
<feature type="domain" description="Clp ATPase C-terminal" evidence="8">
    <location>
        <begin position="320"/>
        <end position="411"/>
    </location>
</feature>
<dbReference type="PROSITE" id="PS00871">
    <property type="entry name" value="CLPAB_2"/>
    <property type="match status" value="1"/>
</dbReference>
<dbReference type="Gene3D" id="3.40.50.300">
    <property type="entry name" value="P-loop containing nucleotide triphosphate hydrolases"/>
    <property type="match status" value="1"/>
</dbReference>
<comment type="subcellular location">
    <subcellularLocation>
        <location evidence="1">Plastid</location>
        <location evidence="1">Chloroplast</location>
    </subcellularLocation>
</comment>
<dbReference type="SMART" id="SM01086">
    <property type="entry name" value="ClpB_D2-small"/>
    <property type="match status" value="1"/>
</dbReference>
<dbReference type="Gene3D" id="1.10.8.60">
    <property type="match status" value="2"/>
</dbReference>
<keyword evidence="3" id="KW-0677">Repeat</keyword>
<dbReference type="PANTHER" id="PTHR11638">
    <property type="entry name" value="ATP-DEPENDENT CLP PROTEASE"/>
    <property type="match status" value="1"/>
</dbReference>
<keyword evidence="2" id="KW-0934">Plastid</keyword>
<dbReference type="SMART" id="SM00382">
    <property type="entry name" value="AAA"/>
    <property type="match status" value="1"/>
</dbReference>
<dbReference type="InterPro" id="IPR003959">
    <property type="entry name" value="ATPase_AAA_core"/>
</dbReference>
<dbReference type="Pfam" id="PF17871">
    <property type="entry name" value="AAA_lid_9"/>
    <property type="match status" value="1"/>
</dbReference>
<proteinExistence type="predicted"/>
<dbReference type="PRINTS" id="PR00300">
    <property type="entry name" value="CLPPROTEASEA"/>
</dbReference>
<comment type="caution">
    <text evidence="9">The sequence shown here is derived from an EMBL/GenBank/DDBJ whole genome shotgun (WGS) entry which is preliminary data.</text>
</comment>
<evidence type="ECO:0000256" key="3">
    <source>
        <dbReference type="ARBA" id="ARBA00022737"/>
    </source>
</evidence>
<evidence type="ECO:0000256" key="4">
    <source>
        <dbReference type="ARBA" id="ARBA00022741"/>
    </source>
</evidence>
<keyword evidence="10" id="KW-1185">Reference proteome</keyword>
<keyword evidence="6" id="KW-0143">Chaperone</keyword>
<dbReference type="SUPFAM" id="SSF52540">
    <property type="entry name" value="P-loop containing nucleoside triphosphate hydrolases"/>
    <property type="match status" value="2"/>
</dbReference>
<accession>A0ABU6U5B9</accession>
<protein>
    <submittedName>
        <fullName evidence="9">Uncharacterized protein</fullName>
    </submittedName>
</protein>
<organism evidence="9 10">
    <name type="scientific">Stylosanthes scabra</name>
    <dbReference type="NCBI Taxonomy" id="79078"/>
    <lineage>
        <taxon>Eukaryota</taxon>
        <taxon>Viridiplantae</taxon>
        <taxon>Streptophyta</taxon>
        <taxon>Embryophyta</taxon>
        <taxon>Tracheophyta</taxon>
        <taxon>Spermatophyta</taxon>
        <taxon>Magnoliopsida</taxon>
        <taxon>eudicotyledons</taxon>
        <taxon>Gunneridae</taxon>
        <taxon>Pentapetalae</taxon>
        <taxon>rosids</taxon>
        <taxon>fabids</taxon>
        <taxon>Fabales</taxon>
        <taxon>Fabaceae</taxon>
        <taxon>Papilionoideae</taxon>
        <taxon>50 kb inversion clade</taxon>
        <taxon>dalbergioids sensu lato</taxon>
        <taxon>Dalbergieae</taxon>
        <taxon>Pterocarpus clade</taxon>
        <taxon>Stylosanthes</taxon>
    </lineage>
</organism>
<dbReference type="InterPro" id="IPR050130">
    <property type="entry name" value="ClpA_ClpB"/>
</dbReference>
<keyword evidence="4" id="KW-0547">Nucleotide-binding</keyword>
<dbReference type="InterPro" id="IPR041546">
    <property type="entry name" value="ClpA/ClpB_AAA_lid"/>
</dbReference>
<dbReference type="CDD" id="cd19499">
    <property type="entry name" value="RecA-like_ClpB_Hsp104-like"/>
    <property type="match status" value="1"/>
</dbReference>
<dbReference type="EMBL" id="JASCZI010120865">
    <property type="protein sequence ID" value="MED6156375.1"/>
    <property type="molecule type" value="Genomic_DNA"/>
</dbReference>
<name>A0ABU6U5B9_9FABA</name>
<evidence type="ECO:0000256" key="2">
    <source>
        <dbReference type="ARBA" id="ARBA00022528"/>
    </source>
</evidence>
<dbReference type="InterPro" id="IPR027417">
    <property type="entry name" value="P-loop_NTPase"/>
</dbReference>
<evidence type="ECO:0000313" key="10">
    <source>
        <dbReference type="Proteomes" id="UP001341840"/>
    </source>
</evidence>